<comment type="similarity">
    <text evidence="10 11">Belongs to the TonB-dependent receptor family.</text>
</comment>
<evidence type="ECO:0000256" key="10">
    <source>
        <dbReference type="PROSITE-ProRule" id="PRU01360"/>
    </source>
</evidence>
<evidence type="ECO:0000256" key="4">
    <source>
        <dbReference type="ARBA" id="ARBA00022692"/>
    </source>
</evidence>
<evidence type="ECO:0000256" key="5">
    <source>
        <dbReference type="ARBA" id="ARBA00022729"/>
    </source>
</evidence>
<dbReference type="InterPro" id="IPR039426">
    <property type="entry name" value="TonB-dep_rcpt-like"/>
</dbReference>
<keyword evidence="9 10" id="KW-0998">Cell outer membrane</keyword>
<feature type="compositionally biased region" description="Pro residues" evidence="12">
    <location>
        <begin position="83"/>
        <end position="99"/>
    </location>
</feature>
<dbReference type="Gene3D" id="2.40.170.20">
    <property type="entry name" value="TonB-dependent receptor, beta-barrel domain"/>
    <property type="match status" value="1"/>
</dbReference>
<evidence type="ECO:0000313" key="16">
    <source>
        <dbReference type="EMBL" id="USI72814.1"/>
    </source>
</evidence>
<keyword evidence="3 10" id="KW-1134">Transmembrane beta strand</keyword>
<evidence type="ECO:0000259" key="15">
    <source>
        <dbReference type="Pfam" id="PF07715"/>
    </source>
</evidence>
<organism evidence="16 17">
    <name type="scientific">Sphingomonas morindae</name>
    <dbReference type="NCBI Taxonomy" id="1541170"/>
    <lineage>
        <taxon>Bacteria</taxon>
        <taxon>Pseudomonadati</taxon>
        <taxon>Pseudomonadota</taxon>
        <taxon>Alphaproteobacteria</taxon>
        <taxon>Sphingomonadales</taxon>
        <taxon>Sphingomonadaceae</taxon>
        <taxon>Sphingomonas</taxon>
    </lineage>
</organism>
<dbReference type="RefSeq" id="WP_252166623.1">
    <property type="nucleotide sequence ID" value="NZ_CP084930.1"/>
</dbReference>
<evidence type="ECO:0000256" key="1">
    <source>
        <dbReference type="ARBA" id="ARBA00004571"/>
    </source>
</evidence>
<evidence type="ECO:0000256" key="2">
    <source>
        <dbReference type="ARBA" id="ARBA00022448"/>
    </source>
</evidence>
<evidence type="ECO:0000256" key="9">
    <source>
        <dbReference type="ARBA" id="ARBA00023237"/>
    </source>
</evidence>
<dbReference type="PROSITE" id="PS52016">
    <property type="entry name" value="TONB_DEPENDENT_REC_3"/>
    <property type="match status" value="1"/>
</dbReference>
<keyword evidence="17" id="KW-1185">Reference proteome</keyword>
<reference evidence="16" key="1">
    <citation type="journal article" date="2022" name="Toxins">
        <title>Genomic Analysis of Sphingopyxis sp. USTB-05 for Biodegrading Cyanobacterial Hepatotoxins.</title>
        <authorList>
            <person name="Liu C."/>
            <person name="Xu Q."/>
            <person name="Zhao Z."/>
            <person name="Zhang H."/>
            <person name="Liu X."/>
            <person name="Yin C."/>
            <person name="Liu Y."/>
            <person name="Yan H."/>
        </authorList>
    </citation>
    <scope>NUCLEOTIDE SEQUENCE</scope>
    <source>
        <strain evidence="16">NBD5</strain>
    </source>
</reference>
<keyword evidence="4 10" id="KW-0812">Transmembrane</keyword>
<dbReference type="Proteomes" id="UP001056937">
    <property type="component" value="Chromosome 1"/>
</dbReference>
<comment type="subcellular location">
    <subcellularLocation>
        <location evidence="1 10">Cell outer membrane</location>
        <topology evidence="1 10">Multi-pass membrane protein</topology>
    </subcellularLocation>
</comment>
<keyword evidence="5 13" id="KW-0732">Signal</keyword>
<dbReference type="Pfam" id="PF00593">
    <property type="entry name" value="TonB_dep_Rec_b-barrel"/>
    <property type="match status" value="1"/>
</dbReference>
<keyword evidence="8 16" id="KW-0675">Receptor</keyword>
<protein>
    <submittedName>
        <fullName evidence="16">TonB-dependent receptor</fullName>
    </submittedName>
</protein>
<accession>A0ABY4X7H3</accession>
<dbReference type="InterPro" id="IPR000531">
    <property type="entry name" value="Beta-barrel_TonB"/>
</dbReference>
<evidence type="ECO:0000313" key="17">
    <source>
        <dbReference type="Proteomes" id="UP001056937"/>
    </source>
</evidence>
<evidence type="ECO:0000256" key="7">
    <source>
        <dbReference type="ARBA" id="ARBA00023136"/>
    </source>
</evidence>
<keyword evidence="6 11" id="KW-0798">TonB box</keyword>
<gene>
    <name evidence="16" type="ORF">LHA26_16330</name>
</gene>
<dbReference type="Gene3D" id="2.170.130.10">
    <property type="entry name" value="TonB-dependent receptor, plug domain"/>
    <property type="match status" value="1"/>
</dbReference>
<feature type="region of interest" description="Disordered" evidence="12">
    <location>
        <begin position="22"/>
        <end position="147"/>
    </location>
</feature>
<evidence type="ECO:0000256" key="12">
    <source>
        <dbReference type="SAM" id="MobiDB-lite"/>
    </source>
</evidence>
<proteinExistence type="inferred from homology"/>
<dbReference type="SUPFAM" id="SSF56935">
    <property type="entry name" value="Porins"/>
    <property type="match status" value="1"/>
</dbReference>
<feature type="compositionally biased region" description="Low complexity" evidence="12">
    <location>
        <begin position="100"/>
        <end position="129"/>
    </location>
</feature>
<keyword evidence="7 10" id="KW-0472">Membrane</keyword>
<evidence type="ECO:0000256" key="6">
    <source>
        <dbReference type="ARBA" id="ARBA00023077"/>
    </source>
</evidence>
<feature type="domain" description="TonB-dependent receptor-like beta-barrel" evidence="14">
    <location>
        <begin position="358"/>
        <end position="792"/>
    </location>
</feature>
<dbReference type="PANTHER" id="PTHR30069">
    <property type="entry name" value="TONB-DEPENDENT OUTER MEMBRANE RECEPTOR"/>
    <property type="match status" value="1"/>
</dbReference>
<sequence length="827" mass="87379">MKIGSWTRLGVAAFALMSSQAVAAPQPAHHHAKRDCDDDDDGCPAAARPPQPRRARSSAAPQPAHPQPKPDCDDDDDDCPVAARPPQPRETPAATPAPAPRGADAALPSGLTPPAIVAPIANPPAVAVKPAKDDDDDDEGDGDDRARTGAITVTARRLDSARASVNPSLGASSYALSNDAIEKRPGGEAASLASVLVQMPGVTQAGAGEIRVRGQSALQYRINNVIVPDGFSDLADTLRARFADRVELVTGALPAQYGLQTGGVINVTTKSGAYGKGGEAELYGGTQGRFEPAFDAMGAIGRTNYYLSGSYQRGDAATGGADASANPLHDHGEQLDGFAYFDRILDAQSRLSLILGAFDDRLDLPHARGLNAASYRDDAPFERPLTVAGISSYPSEAWGGHQRLGSDYGLLSYQHGSGALTMQLSGFLRRSSLALRADPIGDLLFTGLASSVTSRSLAGGVQAEALYAAAPRHQIRAGVTADWSRDRSRSAYAVLPLDGAGRPVSDTPLVVPAIERDRRREQGLFVEDEWRPADRLSVNAGLRFDHVAGPGGGHALGPRINSVWRPADETSLHIGYARYFVPAPEAVGIASARALTGTTGSWPTTTETAPKPERDDYLDAGVEQRLNRLTIGLDAYWRRARDLLDAVRIGATVLARPFNYRIGRAWGVETRAIYAAGPVSAWANLTVASLRGRAIVTGQAPFTAAQLAWSAAHSIRANSDQRLSGSLGLTWRHGRLQLSGDGVFGSGLPRRSGDLTPNGASVPAYAQANVAAVYRLDGLGRRPLSARLDLLNIFDNRSALQDGTSLADGTAQWRAPRSLFVGLEQAF</sequence>
<name>A0ABY4X7H3_9SPHN</name>
<dbReference type="EMBL" id="CP084930">
    <property type="protein sequence ID" value="USI72814.1"/>
    <property type="molecule type" value="Genomic_DNA"/>
</dbReference>
<dbReference type="InterPro" id="IPR037066">
    <property type="entry name" value="Plug_dom_sf"/>
</dbReference>
<evidence type="ECO:0000256" key="11">
    <source>
        <dbReference type="RuleBase" id="RU003357"/>
    </source>
</evidence>
<dbReference type="InterPro" id="IPR012910">
    <property type="entry name" value="Plug_dom"/>
</dbReference>
<evidence type="ECO:0000256" key="13">
    <source>
        <dbReference type="SAM" id="SignalP"/>
    </source>
</evidence>
<feature type="domain" description="TonB-dependent receptor plug" evidence="15">
    <location>
        <begin position="171"/>
        <end position="263"/>
    </location>
</feature>
<feature type="chain" id="PRO_5046643325" evidence="13">
    <location>
        <begin position="24"/>
        <end position="827"/>
    </location>
</feature>
<keyword evidence="2 10" id="KW-0813">Transport</keyword>
<dbReference type="InterPro" id="IPR036942">
    <property type="entry name" value="Beta-barrel_TonB_sf"/>
</dbReference>
<evidence type="ECO:0000256" key="3">
    <source>
        <dbReference type="ARBA" id="ARBA00022452"/>
    </source>
</evidence>
<evidence type="ECO:0000259" key="14">
    <source>
        <dbReference type="Pfam" id="PF00593"/>
    </source>
</evidence>
<feature type="compositionally biased region" description="Acidic residues" evidence="12">
    <location>
        <begin position="133"/>
        <end position="142"/>
    </location>
</feature>
<feature type="signal peptide" evidence="13">
    <location>
        <begin position="1"/>
        <end position="23"/>
    </location>
</feature>
<dbReference type="Pfam" id="PF07715">
    <property type="entry name" value="Plug"/>
    <property type="match status" value="1"/>
</dbReference>
<evidence type="ECO:0000256" key="8">
    <source>
        <dbReference type="ARBA" id="ARBA00023170"/>
    </source>
</evidence>
<dbReference type="PANTHER" id="PTHR30069:SF29">
    <property type="entry name" value="HEMOGLOBIN AND HEMOGLOBIN-HAPTOGLOBIN-BINDING PROTEIN 1-RELATED"/>
    <property type="match status" value="1"/>
</dbReference>